<dbReference type="Proteomes" id="UP001163293">
    <property type="component" value="Plasmid unnamed7"/>
</dbReference>
<evidence type="ECO:0000313" key="3">
    <source>
        <dbReference type="Proteomes" id="UP001163293"/>
    </source>
</evidence>
<keyword evidence="2" id="KW-0614">Plasmid</keyword>
<dbReference type="AlphaFoldDB" id="A0AAX3EQH3"/>
<evidence type="ECO:0000313" key="2">
    <source>
        <dbReference type="EMBL" id="UYW00269.1"/>
    </source>
</evidence>
<proteinExistence type="predicted"/>
<protein>
    <submittedName>
        <fullName evidence="2">NrdH-redoxin</fullName>
    </submittedName>
</protein>
<organism evidence="2 3">
    <name type="scientific">Paenarthrobacter ureafaciens</name>
    <dbReference type="NCBI Taxonomy" id="37931"/>
    <lineage>
        <taxon>Bacteria</taxon>
        <taxon>Bacillati</taxon>
        <taxon>Actinomycetota</taxon>
        <taxon>Actinomycetes</taxon>
        <taxon>Micrococcales</taxon>
        <taxon>Micrococcaceae</taxon>
        <taxon>Paenarthrobacter</taxon>
    </lineage>
</organism>
<accession>A0AAX3EQH3</accession>
<sequence>MTITIYTITDENTGRECANCTATKKAMDRKGITYQSREMTAAEREAFKKAGHLAAPVVVTDSETWAGFRPDKILTLTTKDS</sequence>
<dbReference type="InterPro" id="IPR002109">
    <property type="entry name" value="Glutaredoxin"/>
</dbReference>
<evidence type="ECO:0000259" key="1">
    <source>
        <dbReference type="Pfam" id="PF00462"/>
    </source>
</evidence>
<dbReference type="EMBL" id="CP101192">
    <property type="protein sequence ID" value="UYW00269.1"/>
    <property type="molecule type" value="Genomic_DNA"/>
</dbReference>
<name>A0AAX3EQH3_PAEUR</name>
<gene>
    <name evidence="2" type="ORF">NL394_24065</name>
</gene>
<dbReference type="CDD" id="cd02976">
    <property type="entry name" value="NrdH"/>
    <property type="match status" value="1"/>
</dbReference>
<keyword evidence="3" id="KW-1185">Reference proteome</keyword>
<dbReference type="InterPro" id="IPR036249">
    <property type="entry name" value="Thioredoxin-like_sf"/>
</dbReference>
<dbReference type="Gene3D" id="3.40.30.10">
    <property type="entry name" value="Glutaredoxin"/>
    <property type="match status" value="1"/>
</dbReference>
<reference evidence="2" key="1">
    <citation type="submission" date="2022-07" db="EMBL/GenBank/DDBJ databases">
        <authorList>
            <person name="Wu T."/>
        </authorList>
    </citation>
    <scope>NUCLEOTIDE SEQUENCE</scope>
    <source>
        <strain evidence="2">SD-1</strain>
        <plasmid evidence="2">unnamed7</plasmid>
    </source>
</reference>
<dbReference type="Pfam" id="PF00462">
    <property type="entry name" value="Glutaredoxin"/>
    <property type="match status" value="1"/>
</dbReference>
<geneLocation type="plasmid" evidence="2 3">
    <name>unnamed7</name>
</geneLocation>
<feature type="domain" description="Glutaredoxin" evidence="1">
    <location>
        <begin position="3"/>
        <end position="63"/>
    </location>
</feature>
<dbReference type="SUPFAM" id="SSF52833">
    <property type="entry name" value="Thioredoxin-like"/>
    <property type="match status" value="1"/>
</dbReference>
<dbReference type="RefSeq" id="WP_264398971.1">
    <property type="nucleotide sequence ID" value="NZ_CP101184.1"/>
</dbReference>